<reference evidence="2" key="1">
    <citation type="submission" date="2022-01" db="EMBL/GenBank/DDBJ databases">
        <authorList>
            <person name="King R."/>
        </authorList>
    </citation>
    <scope>NUCLEOTIDE SEQUENCE</scope>
</reference>
<protein>
    <recommendedName>
        <fullName evidence="1">DUF7041 domain-containing protein</fullName>
    </recommendedName>
</protein>
<accession>A0A9N9X546</accession>
<feature type="domain" description="DUF7041" evidence="1">
    <location>
        <begin position="33"/>
        <end position="94"/>
    </location>
</feature>
<dbReference type="InterPro" id="IPR055469">
    <property type="entry name" value="DUF7041"/>
</dbReference>
<dbReference type="Proteomes" id="UP001153737">
    <property type="component" value="Chromosome 8"/>
</dbReference>
<dbReference type="PANTHER" id="PTHR33327">
    <property type="entry name" value="ENDONUCLEASE"/>
    <property type="match status" value="1"/>
</dbReference>
<sequence>MHNPPEENMPVPENPIQVQNVNHHIEDVKQVKLPNFWRSNPALWFTQVDAQFHIYKVRNDVTKYYTVISALDSSVLQQISDYITSPPETGKYESYNTTQLYCVVL</sequence>
<dbReference type="Pfam" id="PF23055">
    <property type="entry name" value="DUF7041"/>
    <property type="match status" value="1"/>
</dbReference>
<evidence type="ECO:0000313" key="2">
    <source>
        <dbReference type="EMBL" id="CAG9824268.1"/>
    </source>
</evidence>
<proteinExistence type="predicted"/>
<evidence type="ECO:0000259" key="1">
    <source>
        <dbReference type="Pfam" id="PF23055"/>
    </source>
</evidence>
<keyword evidence="3" id="KW-1185">Reference proteome</keyword>
<dbReference type="PANTHER" id="PTHR33327:SF3">
    <property type="entry name" value="RNA-DIRECTED DNA POLYMERASE"/>
    <property type="match status" value="1"/>
</dbReference>
<dbReference type="EMBL" id="OU896714">
    <property type="protein sequence ID" value="CAG9824268.1"/>
    <property type="molecule type" value="Genomic_DNA"/>
</dbReference>
<name>A0A9N9X546_PHACE</name>
<gene>
    <name evidence="2" type="ORF">PHAECO_LOCUS12257</name>
</gene>
<reference evidence="2" key="2">
    <citation type="submission" date="2022-10" db="EMBL/GenBank/DDBJ databases">
        <authorList>
            <consortium name="ENA_rothamsted_submissions"/>
            <consortium name="culmorum"/>
            <person name="King R."/>
        </authorList>
    </citation>
    <scope>NUCLEOTIDE SEQUENCE</scope>
</reference>
<dbReference type="AlphaFoldDB" id="A0A9N9X546"/>
<dbReference type="OrthoDB" id="6433758at2759"/>
<evidence type="ECO:0000313" key="3">
    <source>
        <dbReference type="Proteomes" id="UP001153737"/>
    </source>
</evidence>
<organism evidence="2 3">
    <name type="scientific">Phaedon cochleariae</name>
    <name type="common">Mustard beetle</name>
    <dbReference type="NCBI Taxonomy" id="80249"/>
    <lineage>
        <taxon>Eukaryota</taxon>
        <taxon>Metazoa</taxon>
        <taxon>Ecdysozoa</taxon>
        <taxon>Arthropoda</taxon>
        <taxon>Hexapoda</taxon>
        <taxon>Insecta</taxon>
        <taxon>Pterygota</taxon>
        <taxon>Neoptera</taxon>
        <taxon>Endopterygota</taxon>
        <taxon>Coleoptera</taxon>
        <taxon>Polyphaga</taxon>
        <taxon>Cucujiformia</taxon>
        <taxon>Chrysomeloidea</taxon>
        <taxon>Chrysomelidae</taxon>
        <taxon>Chrysomelinae</taxon>
        <taxon>Chrysomelini</taxon>
        <taxon>Phaedon</taxon>
    </lineage>
</organism>